<protein>
    <submittedName>
        <fullName evidence="1">Uncharacterized protein</fullName>
    </submittedName>
</protein>
<dbReference type="AlphaFoldDB" id="A0A9P0YQR1"/>
<evidence type="ECO:0000313" key="1">
    <source>
        <dbReference type="EMBL" id="CAH9072149.1"/>
    </source>
</evidence>
<dbReference type="Proteomes" id="UP001152484">
    <property type="component" value="Unassembled WGS sequence"/>
</dbReference>
<keyword evidence="2" id="KW-1185">Reference proteome</keyword>
<gene>
    <name evidence="1" type="ORF">CEURO_LOCUS4205</name>
</gene>
<organism evidence="1 2">
    <name type="scientific">Cuscuta europaea</name>
    <name type="common">European dodder</name>
    <dbReference type="NCBI Taxonomy" id="41803"/>
    <lineage>
        <taxon>Eukaryota</taxon>
        <taxon>Viridiplantae</taxon>
        <taxon>Streptophyta</taxon>
        <taxon>Embryophyta</taxon>
        <taxon>Tracheophyta</taxon>
        <taxon>Spermatophyta</taxon>
        <taxon>Magnoliopsida</taxon>
        <taxon>eudicotyledons</taxon>
        <taxon>Gunneridae</taxon>
        <taxon>Pentapetalae</taxon>
        <taxon>asterids</taxon>
        <taxon>lamiids</taxon>
        <taxon>Solanales</taxon>
        <taxon>Convolvulaceae</taxon>
        <taxon>Cuscuteae</taxon>
        <taxon>Cuscuta</taxon>
        <taxon>Cuscuta subgen. Cuscuta</taxon>
    </lineage>
</organism>
<name>A0A9P0YQR1_CUSEU</name>
<accession>A0A9P0YQR1</accession>
<sequence>MAGVKEQIADLEKRLGLAVQRGETLQKRLSDVEVAHRVVEEELRRKAEEAGPAAVQAFKGSEEFKAEVEQKILGRREEIALGWFQTHEGEAKLDDEGALCFQLGQYGMQKSFYDLLAKKDSSFSAQAWGLPVLMTDPEAPVEAPVADPLPLKFLLRNLFQVELEGCYYQPLFQGVSEKKTWFVLLPFLFENNMNNAHGYYFLNIHFGGLYTHVCQVWLEHL</sequence>
<proteinExistence type="predicted"/>
<comment type="caution">
    <text evidence="1">The sequence shown here is derived from an EMBL/GenBank/DDBJ whole genome shotgun (WGS) entry which is preliminary data.</text>
</comment>
<dbReference type="EMBL" id="CAMAPE010000008">
    <property type="protein sequence ID" value="CAH9072149.1"/>
    <property type="molecule type" value="Genomic_DNA"/>
</dbReference>
<reference evidence="1" key="1">
    <citation type="submission" date="2022-07" db="EMBL/GenBank/DDBJ databases">
        <authorList>
            <person name="Macas J."/>
            <person name="Novak P."/>
            <person name="Neumann P."/>
        </authorList>
    </citation>
    <scope>NUCLEOTIDE SEQUENCE</scope>
</reference>
<evidence type="ECO:0000313" key="2">
    <source>
        <dbReference type="Proteomes" id="UP001152484"/>
    </source>
</evidence>